<evidence type="ECO:0000259" key="1">
    <source>
        <dbReference type="Pfam" id="PF07484"/>
    </source>
</evidence>
<dbReference type="RefSeq" id="WP_081165234.1">
    <property type="nucleotide sequence ID" value="NZ_LWBP01000187.1"/>
</dbReference>
<reference evidence="3" key="1">
    <citation type="submission" date="2016-04" db="EMBL/GenBank/DDBJ databases">
        <authorList>
            <person name="Chen L."/>
            <person name="Zhuang W."/>
            <person name="Wang G."/>
        </authorList>
    </citation>
    <scope>NUCLEOTIDE SEQUENCE [LARGE SCALE GENOMIC DNA]</scope>
    <source>
        <strain evidence="3">208</strain>
    </source>
</reference>
<proteinExistence type="predicted"/>
<protein>
    <recommendedName>
        <fullName evidence="1">Phage tail collar domain-containing protein</fullName>
    </recommendedName>
</protein>
<sequence length="179" mass="18888">MEGFIGEIRLFAPNFAPKNWAFCNGQILAISQNQALFSILGTTYGGNGINTFALPDLRGRSAAGAGMGPGLSNYGLGELTGNFTKTLYANQLPPHNHTITGSISMPTINLPADSETPTGNFFANDGSTKFSAQHDAVTMKPVNVNLVANAGAAVPVNNMMPYLAVNYIICIMGTFPSRN</sequence>
<dbReference type="EMBL" id="LWBP01000187">
    <property type="protein sequence ID" value="OQP58797.1"/>
    <property type="molecule type" value="Genomic_DNA"/>
</dbReference>
<organism evidence="2 3">
    <name type="scientific">Niastella populi</name>
    <dbReference type="NCBI Taxonomy" id="550983"/>
    <lineage>
        <taxon>Bacteria</taxon>
        <taxon>Pseudomonadati</taxon>
        <taxon>Bacteroidota</taxon>
        <taxon>Chitinophagia</taxon>
        <taxon>Chitinophagales</taxon>
        <taxon>Chitinophagaceae</taxon>
        <taxon>Niastella</taxon>
    </lineage>
</organism>
<dbReference type="AlphaFoldDB" id="A0A1V9FKH6"/>
<name>A0A1V9FKH6_9BACT</name>
<gene>
    <name evidence="2" type="ORF">A4R26_22810</name>
</gene>
<comment type="caution">
    <text evidence="2">The sequence shown here is derived from an EMBL/GenBank/DDBJ whole genome shotgun (WGS) entry which is preliminary data.</text>
</comment>
<dbReference type="Gene3D" id="3.90.1340.10">
    <property type="entry name" value="Phage tail collar domain"/>
    <property type="match status" value="1"/>
</dbReference>
<accession>A0A1V9FKH6</accession>
<dbReference type="STRING" id="550983.A4R26_22810"/>
<evidence type="ECO:0000313" key="2">
    <source>
        <dbReference type="EMBL" id="OQP58797.1"/>
    </source>
</evidence>
<dbReference type="Proteomes" id="UP000192276">
    <property type="component" value="Unassembled WGS sequence"/>
</dbReference>
<dbReference type="OrthoDB" id="9810174at2"/>
<dbReference type="InterPro" id="IPR037053">
    <property type="entry name" value="Phage_tail_collar_dom_sf"/>
</dbReference>
<dbReference type="InterPro" id="IPR011083">
    <property type="entry name" value="Phage_tail_collar_dom"/>
</dbReference>
<dbReference type="Pfam" id="PF07484">
    <property type="entry name" value="Collar"/>
    <property type="match status" value="1"/>
</dbReference>
<evidence type="ECO:0000313" key="3">
    <source>
        <dbReference type="Proteomes" id="UP000192276"/>
    </source>
</evidence>
<feature type="domain" description="Phage tail collar" evidence="1">
    <location>
        <begin position="6"/>
        <end position="61"/>
    </location>
</feature>
<dbReference type="SUPFAM" id="SSF88874">
    <property type="entry name" value="Receptor-binding domain of short tail fibre protein gp12"/>
    <property type="match status" value="1"/>
</dbReference>
<keyword evidence="3" id="KW-1185">Reference proteome</keyword>